<feature type="transmembrane region" description="Helical" evidence="1">
    <location>
        <begin position="70"/>
        <end position="93"/>
    </location>
</feature>
<organism evidence="2 3">
    <name type="scientific">Alkaliphilus metalliredigens (strain QYMF)</name>
    <dbReference type="NCBI Taxonomy" id="293826"/>
    <lineage>
        <taxon>Bacteria</taxon>
        <taxon>Bacillati</taxon>
        <taxon>Bacillota</taxon>
        <taxon>Clostridia</taxon>
        <taxon>Peptostreptococcales</taxon>
        <taxon>Natronincolaceae</taxon>
        <taxon>Alkaliphilus</taxon>
    </lineage>
</organism>
<name>A6TX65_ALKMQ</name>
<dbReference type="InterPro" id="IPR030949">
    <property type="entry name" value="ECF_S_folate_fam"/>
</dbReference>
<accession>A6TX65</accession>
<evidence type="ECO:0008006" key="4">
    <source>
        <dbReference type="Google" id="ProtNLM"/>
    </source>
</evidence>
<reference evidence="3" key="1">
    <citation type="journal article" date="2016" name="Genome Announc.">
        <title>Complete genome sequence of Alkaliphilus metalliredigens strain QYMF, an alkaliphilic and metal-reducing bacterium isolated from borax-contaminated leachate ponds.</title>
        <authorList>
            <person name="Hwang C."/>
            <person name="Copeland A."/>
            <person name="Lucas S."/>
            <person name="Lapidus A."/>
            <person name="Barry K."/>
            <person name="Detter J.C."/>
            <person name="Glavina Del Rio T."/>
            <person name="Hammon N."/>
            <person name="Israni S."/>
            <person name="Dalin E."/>
            <person name="Tice H."/>
            <person name="Pitluck S."/>
            <person name="Chertkov O."/>
            <person name="Brettin T."/>
            <person name="Bruce D."/>
            <person name="Han C."/>
            <person name="Schmutz J."/>
            <person name="Larimer F."/>
            <person name="Land M.L."/>
            <person name="Hauser L."/>
            <person name="Kyrpides N."/>
            <person name="Mikhailova N."/>
            <person name="Ye Q."/>
            <person name="Zhou J."/>
            <person name="Richardson P."/>
            <person name="Fields M.W."/>
        </authorList>
    </citation>
    <scope>NUCLEOTIDE SEQUENCE [LARGE SCALE GENOMIC DNA]</scope>
    <source>
        <strain evidence="3">QYMF</strain>
    </source>
</reference>
<feature type="transmembrane region" description="Helical" evidence="1">
    <location>
        <begin position="105"/>
        <end position="125"/>
    </location>
</feature>
<dbReference type="NCBIfam" id="TIGR04518">
    <property type="entry name" value="ECF_S_folT_fam"/>
    <property type="match status" value="1"/>
</dbReference>
<proteinExistence type="predicted"/>
<evidence type="ECO:0000313" key="2">
    <source>
        <dbReference type="EMBL" id="ABR50783.1"/>
    </source>
</evidence>
<protein>
    <recommendedName>
        <fullName evidence="4">Signal transduction histidine kinase, LytS</fullName>
    </recommendedName>
</protein>
<dbReference type="Proteomes" id="UP000001572">
    <property type="component" value="Chromosome"/>
</dbReference>
<dbReference type="HOGENOM" id="CLU_098232_4_0_9"/>
<dbReference type="eggNOG" id="COG3601">
    <property type="taxonomic scope" value="Bacteria"/>
</dbReference>
<dbReference type="EMBL" id="CP000724">
    <property type="protein sequence ID" value="ABR50783.1"/>
    <property type="molecule type" value="Genomic_DNA"/>
</dbReference>
<feature type="transmembrane region" description="Helical" evidence="1">
    <location>
        <begin position="34"/>
        <end position="58"/>
    </location>
</feature>
<dbReference type="KEGG" id="amt:Amet_4715"/>
<feature type="transmembrane region" description="Helical" evidence="1">
    <location>
        <begin position="6"/>
        <end position="27"/>
    </location>
</feature>
<sequence>MKKLDTKIIIISGFLISLNIVLSRIVAIPGIIKFGGFLIIFGGLVFGPVVGGIIGTIGDIVSHIVRPTGLFMPHFVLTSALTGIIPAIVVRSLKIDLAKLSSWKIIVSIFVGQMITTVVMVPYFLNTLFNIPLAVS</sequence>
<dbReference type="Gene3D" id="1.10.1760.20">
    <property type="match status" value="1"/>
</dbReference>
<dbReference type="RefSeq" id="WP_012065668.1">
    <property type="nucleotide sequence ID" value="NC_009633.1"/>
</dbReference>
<dbReference type="Pfam" id="PF07155">
    <property type="entry name" value="ECF-ribofla_trS"/>
    <property type="match status" value="1"/>
</dbReference>
<dbReference type="GO" id="GO:0016020">
    <property type="term" value="C:membrane"/>
    <property type="evidence" value="ECO:0007669"/>
    <property type="project" value="InterPro"/>
</dbReference>
<keyword evidence="1" id="KW-1133">Transmembrane helix</keyword>
<evidence type="ECO:0000313" key="3">
    <source>
        <dbReference type="Proteomes" id="UP000001572"/>
    </source>
</evidence>
<dbReference type="STRING" id="293826.Amet_4715"/>
<keyword evidence="1" id="KW-0472">Membrane</keyword>
<dbReference type="AlphaFoldDB" id="A6TX65"/>
<keyword evidence="3" id="KW-1185">Reference proteome</keyword>
<dbReference type="InterPro" id="IPR009825">
    <property type="entry name" value="ECF_substrate-spec-like"/>
</dbReference>
<gene>
    <name evidence="2" type="ordered locus">Amet_4715</name>
</gene>
<evidence type="ECO:0000256" key="1">
    <source>
        <dbReference type="SAM" id="Phobius"/>
    </source>
</evidence>
<keyword evidence="1" id="KW-0812">Transmembrane</keyword>